<dbReference type="InterPro" id="IPR025159">
    <property type="entry name" value="AbiEi_N"/>
</dbReference>
<evidence type="ECO:0000313" key="2">
    <source>
        <dbReference type="EMBL" id="TCT19606.1"/>
    </source>
</evidence>
<protein>
    <submittedName>
        <fullName evidence="2">Putative AbiEi antitoxin of type IV toxin-antitoxin system</fullName>
    </submittedName>
</protein>
<keyword evidence="3" id="KW-1185">Reference proteome</keyword>
<name>A0A4R3MVS2_9GAMM</name>
<evidence type="ECO:0000313" key="3">
    <source>
        <dbReference type="Proteomes" id="UP000295414"/>
    </source>
</evidence>
<sequence>MTHPAAIAKALIQQKGVVRSRELVDAGVARAQLSRLVAKGDLIRLARGVYTVPRVALAGTEEGVLVVAERIPEARLCLLTALRLHGLTTQAPFEVWVAIGNKDRPPRLDWPPLKVVRFSGEALTAGLESHAVRNRQVRVTNVAKTVADCFKFRSLVGLDVAIEALREALRARAASVDELWKYAAICRVSKIMRPYLEALA</sequence>
<dbReference type="RefSeq" id="WP_114961136.1">
    <property type="nucleotide sequence ID" value="NZ_MSZW01000075.1"/>
</dbReference>
<reference evidence="2 3" key="1">
    <citation type="submission" date="2019-03" db="EMBL/GenBank/DDBJ databases">
        <title>Genomic Encyclopedia of Type Strains, Phase IV (KMG-IV): sequencing the most valuable type-strain genomes for metagenomic binning, comparative biology and taxonomic classification.</title>
        <authorList>
            <person name="Goeker M."/>
        </authorList>
    </citation>
    <scope>NUCLEOTIDE SEQUENCE [LARGE SCALE GENOMIC DNA]</scope>
    <source>
        <strain evidence="2 3">DSM 13605</strain>
    </source>
</reference>
<evidence type="ECO:0000259" key="1">
    <source>
        <dbReference type="Pfam" id="PF13338"/>
    </source>
</evidence>
<dbReference type="Proteomes" id="UP000295414">
    <property type="component" value="Unassembled WGS sequence"/>
</dbReference>
<dbReference type="AlphaFoldDB" id="A0A4R3MVS2"/>
<organism evidence="2 3">
    <name type="scientific">Thermomonas haemolytica</name>
    <dbReference type="NCBI Taxonomy" id="141949"/>
    <lineage>
        <taxon>Bacteria</taxon>
        <taxon>Pseudomonadati</taxon>
        <taxon>Pseudomonadota</taxon>
        <taxon>Gammaproteobacteria</taxon>
        <taxon>Lysobacterales</taxon>
        <taxon>Lysobacteraceae</taxon>
        <taxon>Thermomonas</taxon>
    </lineage>
</organism>
<proteinExistence type="predicted"/>
<dbReference type="OrthoDB" id="9789781at2"/>
<feature type="domain" description="AbiEi antitoxin N-terminal" evidence="1">
    <location>
        <begin position="9"/>
        <end position="53"/>
    </location>
</feature>
<dbReference type="EMBL" id="SMAP01000020">
    <property type="protein sequence ID" value="TCT19606.1"/>
    <property type="molecule type" value="Genomic_DNA"/>
</dbReference>
<comment type="caution">
    <text evidence="2">The sequence shown here is derived from an EMBL/GenBank/DDBJ whole genome shotgun (WGS) entry which is preliminary data.</text>
</comment>
<gene>
    <name evidence="2" type="ORF">EDC34_1202</name>
</gene>
<dbReference type="Pfam" id="PF13338">
    <property type="entry name" value="AbiEi_4"/>
    <property type="match status" value="1"/>
</dbReference>
<accession>A0A4R3MVS2</accession>